<evidence type="ECO:0000256" key="3">
    <source>
        <dbReference type="ARBA" id="ARBA00022475"/>
    </source>
</evidence>
<accession>A0A846ZNX6</accession>
<dbReference type="InterPro" id="IPR051907">
    <property type="entry name" value="DoxX-like_oxidoreductase"/>
</dbReference>
<evidence type="ECO:0000256" key="1">
    <source>
        <dbReference type="ARBA" id="ARBA00004651"/>
    </source>
</evidence>
<dbReference type="GO" id="GO:0005886">
    <property type="term" value="C:plasma membrane"/>
    <property type="evidence" value="ECO:0007669"/>
    <property type="project" value="UniProtKB-SubCell"/>
</dbReference>
<proteinExistence type="inferred from homology"/>
<comment type="caution">
    <text evidence="8">The sequence shown here is derived from an EMBL/GenBank/DDBJ whole genome shotgun (WGS) entry which is preliminary data.</text>
</comment>
<dbReference type="RefSeq" id="WP_168609767.1">
    <property type="nucleotide sequence ID" value="NZ_JAAZQD010000005.1"/>
</dbReference>
<gene>
    <name evidence="8" type="ORF">HF690_13185</name>
</gene>
<dbReference type="AlphaFoldDB" id="A0A846ZNX6"/>
<sequence length="162" mass="17879">MNARILPLWARTTGLLEGLSPLVLLLFRLFVAVAFWRAGVVKIDDPTGTHYLFSEEYQVPLLSASVAAFLGTWVELIVPWFLALGLGTRLMAAFLFVYNLIAVISYPALWPNGFWHGLIGSDFADHKAWGLMLLALVAWGAGRWSLDALLSRVLKSRAAAHA</sequence>
<evidence type="ECO:0000256" key="7">
    <source>
        <dbReference type="SAM" id="Phobius"/>
    </source>
</evidence>
<dbReference type="InterPro" id="IPR032808">
    <property type="entry name" value="DoxX"/>
</dbReference>
<dbReference type="PANTHER" id="PTHR33452:SF1">
    <property type="entry name" value="INNER MEMBRANE PROTEIN YPHA-RELATED"/>
    <property type="match status" value="1"/>
</dbReference>
<protein>
    <submittedName>
        <fullName evidence="8">DoxX family protein</fullName>
    </submittedName>
</protein>
<keyword evidence="3" id="KW-1003">Cell membrane</keyword>
<dbReference type="Proteomes" id="UP000541636">
    <property type="component" value="Unassembled WGS sequence"/>
</dbReference>
<evidence type="ECO:0000313" key="8">
    <source>
        <dbReference type="EMBL" id="NKZ39904.1"/>
    </source>
</evidence>
<evidence type="ECO:0000256" key="6">
    <source>
        <dbReference type="ARBA" id="ARBA00023136"/>
    </source>
</evidence>
<evidence type="ECO:0000313" key="9">
    <source>
        <dbReference type="Proteomes" id="UP000541636"/>
    </source>
</evidence>
<feature type="transmembrane region" description="Helical" evidence="7">
    <location>
        <begin position="90"/>
        <end position="108"/>
    </location>
</feature>
<keyword evidence="4 7" id="KW-0812">Transmembrane</keyword>
<keyword evidence="9" id="KW-1185">Reference proteome</keyword>
<reference evidence="8 9" key="1">
    <citation type="journal article" date="2017" name="Int. J. Syst. Evol. Microbiol.">
        <title>Oleiagrimonas citrea sp. nov., a marine bacterium isolated from tidal flat sediment and emended description of the genus Oleiagrimonas Fang et al. 2015 and Oleiagrimonas soli.</title>
        <authorList>
            <person name="Yang S.H."/>
            <person name="Seo H.S."/>
            <person name="Seong C.N."/>
            <person name="Kwon K.K."/>
        </authorList>
    </citation>
    <scope>NUCLEOTIDE SEQUENCE [LARGE SCALE GENOMIC DNA]</scope>
    <source>
        <strain evidence="8 9">MEBiC09124</strain>
    </source>
</reference>
<feature type="transmembrane region" description="Helical" evidence="7">
    <location>
        <begin position="128"/>
        <end position="146"/>
    </location>
</feature>
<evidence type="ECO:0000256" key="2">
    <source>
        <dbReference type="ARBA" id="ARBA00006679"/>
    </source>
</evidence>
<name>A0A846ZNX6_9GAMM</name>
<keyword evidence="6 7" id="KW-0472">Membrane</keyword>
<feature type="transmembrane region" description="Helical" evidence="7">
    <location>
        <begin position="21"/>
        <end position="39"/>
    </location>
</feature>
<feature type="transmembrane region" description="Helical" evidence="7">
    <location>
        <begin position="59"/>
        <end position="83"/>
    </location>
</feature>
<evidence type="ECO:0000256" key="4">
    <source>
        <dbReference type="ARBA" id="ARBA00022692"/>
    </source>
</evidence>
<dbReference type="Pfam" id="PF07681">
    <property type="entry name" value="DoxX"/>
    <property type="match status" value="1"/>
</dbReference>
<dbReference type="EMBL" id="JAAZQD010000005">
    <property type="protein sequence ID" value="NKZ39904.1"/>
    <property type="molecule type" value="Genomic_DNA"/>
</dbReference>
<comment type="subcellular location">
    <subcellularLocation>
        <location evidence="1">Cell membrane</location>
        <topology evidence="1">Multi-pass membrane protein</topology>
    </subcellularLocation>
</comment>
<keyword evidence="5 7" id="KW-1133">Transmembrane helix</keyword>
<evidence type="ECO:0000256" key="5">
    <source>
        <dbReference type="ARBA" id="ARBA00022989"/>
    </source>
</evidence>
<dbReference type="PANTHER" id="PTHR33452">
    <property type="entry name" value="OXIDOREDUCTASE CATD-RELATED"/>
    <property type="match status" value="1"/>
</dbReference>
<comment type="similarity">
    <text evidence="2">Belongs to the DoxX family.</text>
</comment>
<organism evidence="8 9">
    <name type="scientific">Oleiagrimonas citrea</name>
    <dbReference type="NCBI Taxonomy" id="1665687"/>
    <lineage>
        <taxon>Bacteria</taxon>
        <taxon>Pseudomonadati</taxon>
        <taxon>Pseudomonadota</taxon>
        <taxon>Gammaproteobacteria</taxon>
        <taxon>Lysobacterales</taxon>
        <taxon>Rhodanobacteraceae</taxon>
        <taxon>Oleiagrimonas</taxon>
    </lineage>
</organism>